<evidence type="ECO:0000256" key="7">
    <source>
        <dbReference type="RuleBase" id="RU003881"/>
    </source>
</evidence>
<evidence type="ECO:0000256" key="2">
    <source>
        <dbReference type="ARBA" id="ARBA00022827"/>
    </source>
</evidence>
<evidence type="ECO:0000256" key="1">
    <source>
        <dbReference type="ARBA" id="ARBA00022630"/>
    </source>
</evidence>
<proteinExistence type="inferred from homology"/>
<dbReference type="PRINTS" id="PR00368">
    <property type="entry name" value="FADPNR"/>
</dbReference>
<organism evidence="9 10">
    <name type="scientific">Eiseniibacteriota bacterium</name>
    <dbReference type="NCBI Taxonomy" id="2212470"/>
    <lineage>
        <taxon>Bacteria</taxon>
        <taxon>Candidatus Eiseniibacteriota</taxon>
    </lineage>
</organism>
<dbReference type="EMBL" id="JAGQHR010000100">
    <property type="protein sequence ID" value="MCA9727037.1"/>
    <property type="molecule type" value="Genomic_DNA"/>
</dbReference>
<keyword evidence="4" id="KW-1015">Disulfide bond</keyword>
<dbReference type="InterPro" id="IPR023753">
    <property type="entry name" value="FAD/NAD-binding_dom"/>
</dbReference>
<dbReference type="InterPro" id="IPR008255">
    <property type="entry name" value="Pyr_nucl-diS_OxRdtase_2_AS"/>
</dbReference>
<dbReference type="GO" id="GO:0019430">
    <property type="term" value="P:removal of superoxide radicals"/>
    <property type="evidence" value="ECO:0007669"/>
    <property type="project" value="UniProtKB-UniRule"/>
</dbReference>
<reference evidence="9" key="2">
    <citation type="journal article" date="2021" name="Microbiome">
        <title>Successional dynamics and alternative stable states in a saline activated sludge microbial community over 9 years.</title>
        <authorList>
            <person name="Wang Y."/>
            <person name="Ye J."/>
            <person name="Ju F."/>
            <person name="Liu L."/>
            <person name="Boyd J.A."/>
            <person name="Deng Y."/>
            <person name="Parks D.H."/>
            <person name="Jiang X."/>
            <person name="Yin X."/>
            <person name="Woodcroft B.J."/>
            <person name="Tyson G.W."/>
            <person name="Hugenholtz P."/>
            <person name="Polz M.F."/>
            <person name="Zhang T."/>
        </authorList>
    </citation>
    <scope>NUCLEOTIDE SEQUENCE</scope>
    <source>
        <strain evidence="9">HKST-UBA01</strain>
    </source>
</reference>
<dbReference type="GO" id="GO:0005737">
    <property type="term" value="C:cytoplasm"/>
    <property type="evidence" value="ECO:0007669"/>
    <property type="project" value="InterPro"/>
</dbReference>
<protein>
    <recommendedName>
        <fullName evidence="6">Thioredoxin reductase</fullName>
        <ecNumber evidence="6">1.8.1.9</ecNumber>
    </recommendedName>
</protein>
<keyword evidence="2 6" id="KW-0274">FAD</keyword>
<dbReference type="Pfam" id="PF07992">
    <property type="entry name" value="Pyr_redox_2"/>
    <property type="match status" value="1"/>
</dbReference>
<keyword evidence="5 6" id="KW-0676">Redox-active center</keyword>
<dbReference type="Gene3D" id="3.50.50.60">
    <property type="entry name" value="FAD/NAD(P)-binding domain"/>
    <property type="match status" value="2"/>
</dbReference>
<comment type="subunit">
    <text evidence="6">Homodimer.</text>
</comment>
<dbReference type="NCBIfam" id="TIGR01292">
    <property type="entry name" value="TRX_reduct"/>
    <property type="match status" value="1"/>
</dbReference>
<dbReference type="EC" id="1.8.1.9" evidence="6"/>
<dbReference type="GO" id="GO:0004791">
    <property type="term" value="F:thioredoxin-disulfide reductase (NADPH) activity"/>
    <property type="evidence" value="ECO:0007669"/>
    <property type="project" value="UniProtKB-UniRule"/>
</dbReference>
<feature type="domain" description="FAD/NAD(P)-binding" evidence="8">
    <location>
        <begin position="5"/>
        <end position="295"/>
    </location>
</feature>
<comment type="similarity">
    <text evidence="6">Belongs to the class-II pyridine nucleotide-disulfide oxidoreductase family.</text>
</comment>
<dbReference type="AlphaFoldDB" id="A0A956LY10"/>
<dbReference type="InterPro" id="IPR005982">
    <property type="entry name" value="Thioredox_Rdtase"/>
</dbReference>
<keyword evidence="3 6" id="KW-0560">Oxidoreductase</keyword>
<keyword evidence="1 6" id="KW-0285">Flavoprotein</keyword>
<evidence type="ECO:0000256" key="6">
    <source>
        <dbReference type="RuleBase" id="RU003880"/>
    </source>
</evidence>
<evidence type="ECO:0000256" key="3">
    <source>
        <dbReference type="ARBA" id="ARBA00023002"/>
    </source>
</evidence>
<comment type="caution">
    <text evidence="9">The sequence shown here is derived from an EMBL/GenBank/DDBJ whole genome shotgun (WGS) entry which is preliminary data.</text>
</comment>
<accession>A0A956LY10</accession>
<evidence type="ECO:0000256" key="5">
    <source>
        <dbReference type="ARBA" id="ARBA00023284"/>
    </source>
</evidence>
<evidence type="ECO:0000313" key="10">
    <source>
        <dbReference type="Proteomes" id="UP000697710"/>
    </source>
</evidence>
<evidence type="ECO:0000256" key="4">
    <source>
        <dbReference type="ARBA" id="ARBA00023157"/>
    </source>
</evidence>
<name>A0A956LY10_UNCEI</name>
<evidence type="ECO:0000259" key="8">
    <source>
        <dbReference type="Pfam" id="PF07992"/>
    </source>
</evidence>
<comment type="cofactor">
    <cofactor evidence="7">
        <name>FAD</name>
        <dbReference type="ChEBI" id="CHEBI:57692"/>
    </cofactor>
    <text evidence="7">Binds 1 FAD per subunit.</text>
</comment>
<dbReference type="Proteomes" id="UP000697710">
    <property type="component" value="Unassembled WGS sequence"/>
</dbReference>
<gene>
    <name evidence="9" type="primary">trxB</name>
    <name evidence="9" type="ORF">KC729_05085</name>
</gene>
<dbReference type="InterPro" id="IPR036188">
    <property type="entry name" value="FAD/NAD-bd_sf"/>
</dbReference>
<dbReference type="PROSITE" id="PS00573">
    <property type="entry name" value="PYRIDINE_REDOX_2"/>
    <property type="match status" value="1"/>
</dbReference>
<dbReference type="SUPFAM" id="SSF51905">
    <property type="entry name" value="FAD/NAD(P)-binding domain"/>
    <property type="match status" value="1"/>
</dbReference>
<keyword evidence="7" id="KW-0521">NADP</keyword>
<comment type="catalytic activity">
    <reaction evidence="6">
        <text>[thioredoxin]-dithiol + NADP(+) = [thioredoxin]-disulfide + NADPH + H(+)</text>
        <dbReference type="Rhea" id="RHEA:20345"/>
        <dbReference type="Rhea" id="RHEA-COMP:10698"/>
        <dbReference type="Rhea" id="RHEA-COMP:10700"/>
        <dbReference type="ChEBI" id="CHEBI:15378"/>
        <dbReference type="ChEBI" id="CHEBI:29950"/>
        <dbReference type="ChEBI" id="CHEBI:50058"/>
        <dbReference type="ChEBI" id="CHEBI:57783"/>
        <dbReference type="ChEBI" id="CHEBI:58349"/>
        <dbReference type="EC" id="1.8.1.9"/>
    </reaction>
</comment>
<dbReference type="PANTHER" id="PTHR48105">
    <property type="entry name" value="THIOREDOXIN REDUCTASE 1-RELATED-RELATED"/>
    <property type="match status" value="1"/>
</dbReference>
<evidence type="ECO:0000313" key="9">
    <source>
        <dbReference type="EMBL" id="MCA9727037.1"/>
    </source>
</evidence>
<dbReference type="InterPro" id="IPR050097">
    <property type="entry name" value="Ferredoxin-NADP_redctase_2"/>
</dbReference>
<sequence>MEQHKVIILGSGPAGYTAALYTARAQLDPVMIDGNQPGGQLTITTDVENYPGFPDGVMGPEMMDLFRRQAARFGTRFVNGEVVSADLSKRPFVLKTDEGKEFSCQTLIVCTGARAKLLGLPNESKLMGFGVSACATCDGFFFKDKELVVVGGGDTAMEEATFLTRYASKVTIIHRRDALRASKIMQEKAQKNPKIEFLWNHAVVDVHDPAEKKVTGLTLENTVDGSRREFRTDGLFIGIGHEPNSGPFRGQLDMDELGYLIVKGQSTATNIPGVFAAGDVADHVYRQAVTAAGTGCRAAIDAERFLEAEGH</sequence>
<reference evidence="9" key="1">
    <citation type="submission" date="2020-04" db="EMBL/GenBank/DDBJ databases">
        <authorList>
            <person name="Zhang T."/>
        </authorList>
    </citation>
    <scope>NUCLEOTIDE SEQUENCE</scope>
    <source>
        <strain evidence="9">HKST-UBA01</strain>
    </source>
</reference>
<dbReference type="PRINTS" id="PR00469">
    <property type="entry name" value="PNDRDTASEII"/>
</dbReference>